<evidence type="ECO:0000313" key="1">
    <source>
        <dbReference type="EMBL" id="KAJ7544427.1"/>
    </source>
</evidence>
<protein>
    <submittedName>
        <fullName evidence="1">Uncharacterized protein</fullName>
    </submittedName>
</protein>
<gene>
    <name evidence="1" type="ORF">O6H91_09G079100</name>
</gene>
<organism evidence="1 2">
    <name type="scientific">Diphasiastrum complanatum</name>
    <name type="common">Issler's clubmoss</name>
    <name type="synonym">Lycopodium complanatum</name>
    <dbReference type="NCBI Taxonomy" id="34168"/>
    <lineage>
        <taxon>Eukaryota</taxon>
        <taxon>Viridiplantae</taxon>
        <taxon>Streptophyta</taxon>
        <taxon>Embryophyta</taxon>
        <taxon>Tracheophyta</taxon>
        <taxon>Lycopodiopsida</taxon>
        <taxon>Lycopodiales</taxon>
        <taxon>Lycopodiaceae</taxon>
        <taxon>Lycopodioideae</taxon>
        <taxon>Diphasiastrum</taxon>
    </lineage>
</organism>
<reference evidence="2" key="1">
    <citation type="journal article" date="2024" name="Proc. Natl. Acad. Sci. U.S.A.">
        <title>Extraordinary preservation of gene collinearity over three hundred million years revealed in homosporous lycophytes.</title>
        <authorList>
            <person name="Li C."/>
            <person name="Wickell D."/>
            <person name="Kuo L.Y."/>
            <person name="Chen X."/>
            <person name="Nie B."/>
            <person name="Liao X."/>
            <person name="Peng D."/>
            <person name="Ji J."/>
            <person name="Jenkins J."/>
            <person name="Williams M."/>
            <person name="Shu S."/>
            <person name="Plott C."/>
            <person name="Barry K."/>
            <person name="Rajasekar S."/>
            <person name="Grimwood J."/>
            <person name="Han X."/>
            <person name="Sun S."/>
            <person name="Hou Z."/>
            <person name="He W."/>
            <person name="Dai G."/>
            <person name="Sun C."/>
            <person name="Schmutz J."/>
            <person name="Leebens-Mack J.H."/>
            <person name="Li F.W."/>
            <person name="Wang L."/>
        </authorList>
    </citation>
    <scope>NUCLEOTIDE SEQUENCE [LARGE SCALE GENOMIC DNA]</scope>
    <source>
        <strain evidence="2">cv. PW_Plant_1</strain>
    </source>
</reference>
<proteinExistence type="predicted"/>
<comment type="caution">
    <text evidence="1">The sequence shown here is derived from an EMBL/GenBank/DDBJ whole genome shotgun (WGS) entry which is preliminary data.</text>
</comment>
<sequence length="429" mass="48831">MLDNSKDSTNLNFIWLPTLKVWGFLAPPHRLDSSDSSKDVASASSPSLGASIDKNSSVMSQNLMPAEALYQNTSRVSLGQSTDLSPEDRMQSSGKSFLCELDQELVCPICLGTVDDGRRAVLWGCMHRFCVDCLEAWSKLRRSCPLCKAEYFGWNQGGTCPGEIEKRLLPPLKSRPSLCLEDYRPSIAESEFSDRTSTSSRGLGRLVSGRESVRNTLSFRSRLRLQQLAQARSTSRSYKRHLPLPRQRFFGPCMWPTTFERDRVAADSATERVLRWRGSIYKRRLKAVPFQKRKTDDYQSTLGDPDANLRAERRLGPWIHRELQAVLGNSDPSLLVHRVLSLWISYKTKLAERMQEIVDSVGENTFTMEARRKARIKLDSQISETAIEELKGFLADKGPLFWHELRCFAESPFTLNTYDSIVIYSRQEQ</sequence>
<dbReference type="Proteomes" id="UP001162992">
    <property type="component" value="Chromosome 9"/>
</dbReference>
<accession>A0ACC2CS13</accession>
<evidence type="ECO:0000313" key="2">
    <source>
        <dbReference type="Proteomes" id="UP001162992"/>
    </source>
</evidence>
<keyword evidence="2" id="KW-1185">Reference proteome</keyword>
<name>A0ACC2CS13_DIPCM</name>
<dbReference type="EMBL" id="CM055100">
    <property type="protein sequence ID" value="KAJ7544427.1"/>
    <property type="molecule type" value="Genomic_DNA"/>
</dbReference>